<keyword evidence="6" id="KW-0560">Oxidoreductase</keyword>
<comment type="caution">
    <text evidence="12">The sequence shown here is derived from an EMBL/GenBank/DDBJ whole genome shotgun (WGS) entry which is preliminary data.</text>
</comment>
<feature type="compositionally biased region" description="Basic residues" evidence="9">
    <location>
        <begin position="33"/>
        <end position="45"/>
    </location>
</feature>
<dbReference type="GO" id="GO:0046872">
    <property type="term" value="F:metal ion binding"/>
    <property type="evidence" value="ECO:0007669"/>
    <property type="project" value="UniProtKB-KW"/>
</dbReference>
<feature type="compositionally biased region" description="Basic and acidic residues" evidence="9">
    <location>
        <begin position="83"/>
        <end position="129"/>
    </location>
</feature>
<protein>
    <submittedName>
        <fullName evidence="12">Dyp-type peroxidase</fullName>
    </submittedName>
</protein>
<accession>A0A5S4G4X7</accession>
<dbReference type="NCBIfam" id="TIGR01413">
    <property type="entry name" value="Dyp_perox_fam"/>
    <property type="match status" value="1"/>
</dbReference>
<organism evidence="12 13">
    <name type="scientific">Actinomadura geliboluensis</name>
    <dbReference type="NCBI Taxonomy" id="882440"/>
    <lineage>
        <taxon>Bacteria</taxon>
        <taxon>Bacillati</taxon>
        <taxon>Actinomycetota</taxon>
        <taxon>Actinomycetes</taxon>
        <taxon>Streptosporangiales</taxon>
        <taxon>Thermomonosporaceae</taxon>
        <taxon>Actinomadura</taxon>
    </lineage>
</organism>
<dbReference type="InterPro" id="IPR048328">
    <property type="entry name" value="Dyp_perox_C"/>
</dbReference>
<comment type="cofactor">
    <cofactor evidence="1">
        <name>heme b</name>
        <dbReference type="ChEBI" id="CHEBI:60344"/>
    </cofactor>
</comment>
<dbReference type="OrthoDB" id="9781066at2"/>
<evidence type="ECO:0000256" key="6">
    <source>
        <dbReference type="ARBA" id="ARBA00023002"/>
    </source>
</evidence>
<dbReference type="SUPFAM" id="SSF54909">
    <property type="entry name" value="Dimeric alpha+beta barrel"/>
    <property type="match status" value="1"/>
</dbReference>
<feature type="region of interest" description="Disordered" evidence="9">
    <location>
        <begin position="1"/>
        <end position="207"/>
    </location>
</feature>
<dbReference type="PROSITE" id="PS51404">
    <property type="entry name" value="DYP_PEROXIDASE"/>
    <property type="match status" value="1"/>
</dbReference>
<evidence type="ECO:0000256" key="9">
    <source>
        <dbReference type="SAM" id="MobiDB-lite"/>
    </source>
</evidence>
<sequence length="602" mass="65755">MAARAPGVGTARRRLRDVRGRRRRDQRAPGRAAGRRARSRLHRVPPGRTGAVARRADSLAARSGRPARPRCRRLTGRLPAAADRPERSRPPRARDPGEHAPVRADRQGRPGQRDDARHGRREPRRDAGRPRTAPPPARRPHGPHRDRRLARPCRAPDQGGAQARPLDAPGPADHHGAGTHRRRDRRTRRTAVIGRDHRRSAENPVTAPGRRTFLRGAMAAGVTGAVARGAPPPAGPGARGFHGVHQAGILDGPEPRAIIAACDVLTEKRAELADLFRALTARARAVTSGGAPAQVGVTGPPPDSGVLGPDVPAGGLALTVGIGASLFDDRFGLAARRPARLAAMRTFPDDDLDPAWCHGDLLLRFGAADEDTVLHALRDVCRHTRGAMRVRWRISGFTSRPRPSGTPRNLMGFKDGIANPDTARRAEMDRLVWAARDGSEPAWTAGGTYQVVRLIRMLVEFWDRVSLTEQERMFGRARETGAPLDGTRERDVPRYARDPIGEVIPLTSHIRRANPRVPETGGSRILRRAWNYDRGVGEAGDLDMGLAFTCYQQDPPRQFEAVQERLRGEPLTDYISPFGGGYFFALPGVVDASDHFGRALLM</sequence>
<dbReference type="Proteomes" id="UP000305238">
    <property type="component" value="Unassembled WGS sequence"/>
</dbReference>
<dbReference type="InterPro" id="IPR011008">
    <property type="entry name" value="Dimeric_a/b-barrel"/>
</dbReference>
<name>A0A5S4G4X7_9ACTN</name>
<evidence type="ECO:0000313" key="12">
    <source>
        <dbReference type="EMBL" id="TMR27564.1"/>
    </source>
</evidence>
<evidence type="ECO:0000256" key="1">
    <source>
        <dbReference type="ARBA" id="ARBA00001970"/>
    </source>
</evidence>
<dbReference type="AlphaFoldDB" id="A0A5S4G4X7"/>
<keyword evidence="4" id="KW-0479">Metal-binding</keyword>
<reference evidence="12 13" key="1">
    <citation type="submission" date="2019-05" db="EMBL/GenBank/DDBJ databases">
        <title>Draft genome sequence of Actinomadura geliboluensis A8036.</title>
        <authorList>
            <person name="Saricaoglu S."/>
            <person name="Isik K."/>
        </authorList>
    </citation>
    <scope>NUCLEOTIDE SEQUENCE [LARGE SCALE GENOMIC DNA]</scope>
    <source>
        <strain evidence="12 13">A8036</strain>
    </source>
</reference>
<feature type="compositionally biased region" description="Basic residues" evidence="9">
    <location>
        <begin position="138"/>
        <end position="151"/>
    </location>
</feature>
<dbReference type="Pfam" id="PF20628">
    <property type="entry name" value="Dyp_perox_C"/>
    <property type="match status" value="1"/>
</dbReference>
<feature type="compositionally biased region" description="Basic residues" evidence="9">
    <location>
        <begin position="11"/>
        <end position="25"/>
    </location>
</feature>
<feature type="compositionally biased region" description="Basic residues" evidence="9">
    <location>
        <begin position="177"/>
        <end position="189"/>
    </location>
</feature>
<evidence type="ECO:0000256" key="4">
    <source>
        <dbReference type="ARBA" id="ARBA00022723"/>
    </source>
</evidence>
<feature type="domain" description="Dyp-type peroxidase C-terminal" evidence="11">
    <location>
        <begin position="406"/>
        <end position="589"/>
    </location>
</feature>
<evidence type="ECO:0000256" key="2">
    <source>
        <dbReference type="ARBA" id="ARBA00022559"/>
    </source>
</evidence>
<keyword evidence="3" id="KW-0349">Heme</keyword>
<proteinExistence type="inferred from homology"/>
<dbReference type="GO" id="GO:0004601">
    <property type="term" value="F:peroxidase activity"/>
    <property type="evidence" value="ECO:0007669"/>
    <property type="project" value="UniProtKB-KW"/>
</dbReference>
<evidence type="ECO:0000256" key="8">
    <source>
        <dbReference type="ARBA" id="ARBA00025737"/>
    </source>
</evidence>
<dbReference type="InterPro" id="IPR006314">
    <property type="entry name" value="Dyp_peroxidase"/>
</dbReference>
<dbReference type="GO" id="GO:0005829">
    <property type="term" value="C:cytosol"/>
    <property type="evidence" value="ECO:0007669"/>
    <property type="project" value="TreeGrafter"/>
</dbReference>
<evidence type="ECO:0000256" key="3">
    <source>
        <dbReference type="ARBA" id="ARBA00022617"/>
    </source>
</evidence>
<dbReference type="GO" id="GO:0020037">
    <property type="term" value="F:heme binding"/>
    <property type="evidence" value="ECO:0007669"/>
    <property type="project" value="InterPro"/>
</dbReference>
<dbReference type="Pfam" id="PF04261">
    <property type="entry name" value="Dyp_perox_N"/>
    <property type="match status" value="1"/>
</dbReference>
<dbReference type="InterPro" id="IPR048327">
    <property type="entry name" value="Dyp_perox_N"/>
</dbReference>
<keyword evidence="13" id="KW-1185">Reference proteome</keyword>
<feature type="domain" description="Dyp-type peroxidase N-terminal" evidence="10">
    <location>
        <begin position="246"/>
        <end position="397"/>
    </location>
</feature>
<keyword evidence="7" id="KW-0408">Iron</keyword>
<dbReference type="PANTHER" id="PTHR30521:SF4">
    <property type="entry name" value="DEFERROCHELATASE"/>
    <property type="match status" value="1"/>
</dbReference>
<keyword evidence="5" id="KW-0732">Signal</keyword>
<evidence type="ECO:0000259" key="11">
    <source>
        <dbReference type="Pfam" id="PF20628"/>
    </source>
</evidence>
<evidence type="ECO:0000256" key="5">
    <source>
        <dbReference type="ARBA" id="ARBA00022729"/>
    </source>
</evidence>
<dbReference type="EMBL" id="VCKZ01000485">
    <property type="protein sequence ID" value="TMR27564.1"/>
    <property type="molecule type" value="Genomic_DNA"/>
</dbReference>
<gene>
    <name evidence="12" type="ORF">ETD96_39195</name>
</gene>
<keyword evidence="2 12" id="KW-0575">Peroxidase</keyword>
<evidence type="ECO:0000259" key="10">
    <source>
        <dbReference type="Pfam" id="PF04261"/>
    </source>
</evidence>
<comment type="similarity">
    <text evidence="8">Belongs to the DyP-type peroxidase family.</text>
</comment>
<feature type="compositionally biased region" description="Basic residues" evidence="9">
    <location>
        <begin position="65"/>
        <end position="75"/>
    </location>
</feature>
<evidence type="ECO:0000313" key="13">
    <source>
        <dbReference type="Proteomes" id="UP000305238"/>
    </source>
</evidence>
<evidence type="ECO:0000256" key="7">
    <source>
        <dbReference type="ARBA" id="ARBA00023004"/>
    </source>
</evidence>
<dbReference type="PANTHER" id="PTHR30521">
    <property type="entry name" value="DEFERROCHELATASE/PEROXIDASE"/>
    <property type="match status" value="1"/>
</dbReference>